<dbReference type="GO" id="GO:0016020">
    <property type="term" value="C:membrane"/>
    <property type="evidence" value="ECO:0007669"/>
    <property type="project" value="UniProtKB-SubCell"/>
</dbReference>
<feature type="transmembrane region" description="Helical" evidence="5">
    <location>
        <begin position="34"/>
        <end position="54"/>
    </location>
</feature>
<dbReference type="EMBL" id="JBHSXH010000009">
    <property type="protein sequence ID" value="MFC6824631.1"/>
    <property type="molecule type" value="Genomic_DNA"/>
</dbReference>
<name>A0ABD5TXY4_9EURY</name>
<feature type="transmembrane region" description="Helical" evidence="5">
    <location>
        <begin position="230"/>
        <end position="250"/>
    </location>
</feature>
<dbReference type="Pfam" id="PF01226">
    <property type="entry name" value="Form_Nir_trans"/>
    <property type="match status" value="1"/>
</dbReference>
<dbReference type="Proteomes" id="UP001596408">
    <property type="component" value="Unassembled WGS sequence"/>
</dbReference>
<feature type="transmembrane region" description="Helical" evidence="5">
    <location>
        <begin position="61"/>
        <end position="80"/>
    </location>
</feature>
<accession>A0ABD5TXY4</accession>
<dbReference type="InterPro" id="IPR023271">
    <property type="entry name" value="Aquaporin-like"/>
</dbReference>
<keyword evidence="3 5" id="KW-1133">Transmembrane helix</keyword>
<comment type="subcellular location">
    <subcellularLocation>
        <location evidence="1">Membrane</location>
        <topology evidence="1">Multi-pass membrane protein</topology>
    </subcellularLocation>
</comment>
<keyword evidence="4 5" id="KW-0472">Membrane</keyword>
<dbReference type="InterPro" id="IPR000292">
    <property type="entry name" value="For/NO2_transpt"/>
</dbReference>
<feature type="transmembrane region" description="Helical" evidence="5">
    <location>
        <begin position="156"/>
        <end position="176"/>
    </location>
</feature>
<reference evidence="6 7" key="1">
    <citation type="journal article" date="2019" name="Int. J. Syst. Evol. Microbiol.">
        <title>The Global Catalogue of Microorganisms (GCM) 10K type strain sequencing project: providing services to taxonomists for standard genome sequencing and annotation.</title>
        <authorList>
            <consortium name="The Broad Institute Genomics Platform"/>
            <consortium name="The Broad Institute Genome Sequencing Center for Infectious Disease"/>
            <person name="Wu L."/>
            <person name="Ma J."/>
        </authorList>
    </citation>
    <scope>NUCLEOTIDE SEQUENCE [LARGE SCALE GENOMIC DNA]</scope>
    <source>
        <strain evidence="6 7">YIM 94188</strain>
    </source>
</reference>
<dbReference type="PANTHER" id="PTHR30520:SF2">
    <property type="entry name" value="INNER MEMBRANE PROTEIN YFDC"/>
    <property type="match status" value="1"/>
</dbReference>
<evidence type="ECO:0000313" key="6">
    <source>
        <dbReference type="EMBL" id="MFC6824631.1"/>
    </source>
</evidence>
<protein>
    <submittedName>
        <fullName evidence="6">Formate/nitrite transporter family protein</fullName>
    </submittedName>
</protein>
<proteinExistence type="predicted"/>
<evidence type="ECO:0000256" key="3">
    <source>
        <dbReference type="ARBA" id="ARBA00022989"/>
    </source>
</evidence>
<gene>
    <name evidence="6" type="ORF">ACFQEV_06420</name>
</gene>
<evidence type="ECO:0000313" key="7">
    <source>
        <dbReference type="Proteomes" id="UP001596408"/>
    </source>
</evidence>
<organism evidence="6 7">
    <name type="scientific">Halopelagius fulvigenes</name>
    <dbReference type="NCBI Taxonomy" id="1198324"/>
    <lineage>
        <taxon>Archaea</taxon>
        <taxon>Methanobacteriati</taxon>
        <taxon>Methanobacteriota</taxon>
        <taxon>Stenosarchaea group</taxon>
        <taxon>Halobacteria</taxon>
        <taxon>Halobacteriales</taxon>
        <taxon>Haloferacaceae</taxon>
    </lineage>
</organism>
<keyword evidence="2 5" id="KW-0812">Transmembrane</keyword>
<evidence type="ECO:0000256" key="2">
    <source>
        <dbReference type="ARBA" id="ARBA00022692"/>
    </source>
</evidence>
<comment type="caution">
    <text evidence="6">The sequence shown here is derived from an EMBL/GenBank/DDBJ whole genome shotgun (WGS) entry which is preliminary data.</text>
</comment>
<sequence length="261" mass="27525">MPVAPDPSEIFERAVEEGERRLDQPMLELVSTSFIAGFTVVFGIVALGIVHAFVEPQFGKIATIAGALAFGVSLVFLVVGRAELFNENFYDPVAKAVDADSWMVSKLLRLWSVTFAVNLVGGVLMAYIFSVHGVLPKGAVHALRTFATEFVHRPAITEFAAAIVGGALVVLLSFLLEAVNSVGSRIAMAYIVGVLLTLGPFDHVVVTMLHVVFGMLFGAPIGLVKLAETTALVTAGNLVGGLGLVTFTHITQAMGARESGG</sequence>
<dbReference type="Gene3D" id="1.20.1080.10">
    <property type="entry name" value="Glycerol uptake facilitator protein"/>
    <property type="match status" value="1"/>
</dbReference>
<dbReference type="AlphaFoldDB" id="A0ABD5TXY4"/>
<feature type="transmembrane region" description="Helical" evidence="5">
    <location>
        <begin position="110"/>
        <end position="135"/>
    </location>
</feature>
<dbReference type="RefSeq" id="WP_379693804.1">
    <property type="nucleotide sequence ID" value="NZ_JBHSXH010000009.1"/>
</dbReference>
<evidence type="ECO:0000256" key="5">
    <source>
        <dbReference type="SAM" id="Phobius"/>
    </source>
</evidence>
<dbReference type="PANTHER" id="PTHR30520">
    <property type="entry name" value="FORMATE TRANSPORTER-RELATED"/>
    <property type="match status" value="1"/>
</dbReference>
<keyword evidence="7" id="KW-1185">Reference proteome</keyword>
<evidence type="ECO:0000256" key="4">
    <source>
        <dbReference type="ARBA" id="ARBA00023136"/>
    </source>
</evidence>
<evidence type="ECO:0000256" key="1">
    <source>
        <dbReference type="ARBA" id="ARBA00004141"/>
    </source>
</evidence>